<dbReference type="EMBL" id="VDFV01000001">
    <property type="protein sequence ID" value="TNC74618.1"/>
    <property type="molecule type" value="Genomic_DNA"/>
</dbReference>
<evidence type="ECO:0000313" key="2">
    <source>
        <dbReference type="EMBL" id="TNC74618.1"/>
    </source>
</evidence>
<dbReference type="Pfam" id="PF11695">
    <property type="entry name" value="DUF3291"/>
    <property type="match status" value="1"/>
</dbReference>
<reference evidence="2 3" key="1">
    <citation type="submission" date="2019-06" db="EMBL/GenBank/DDBJ databases">
        <authorList>
            <person name="Jiang L."/>
        </authorList>
    </citation>
    <scope>NUCLEOTIDE SEQUENCE [LARGE SCALE GENOMIC DNA]</scope>
    <source>
        <strain evidence="2 3">YIM 48858</strain>
    </source>
</reference>
<dbReference type="RefSeq" id="WP_139079613.1">
    <property type="nucleotide sequence ID" value="NZ_VDFV01000001.1"/>
</dbReference>
<dbReference type="InterPro" id="IPR021708">
    <property type="entry name" value="DUF3291"/>
</dbReference>
<protein>
    <submittedName>
        <fullName evidence="2">DUF3291 domain-containing protein</fullName>
    </submittedName>
</protein>
<evidence type="ECO:0000259" key="1">
    <source>
        <dbReference type="Pfam" id="PF11695"/>
    </source>
</evidence>
<dbReference type="OrthoDB" id="2376237at2"/>
<organism evidence="2 3">
    <name type="scientific">Rubellimicrobium roseum</name>
    <dbReference type="NCBI Taxonomy" id="687525"/>
    <lineage>
        <taxon>Bacteria</taxon>
        <taxon>Pseudomonadati</taxon>
        <taxon>Pseudomonadota</taxon>
        <taxon>Alphaproteobacteria</taxon>
        <taxon>Rhodobacterales</taxon>
        <taxon>Roseobacteraceae</taxon>
        <taxon>Rubellimicrobium</taxon>
    </lineage>
</organism>
<accession>A0A5C4NMI6</accession>
<sequence length="179" mass="20073">MSAARPCLALYTFGIFSRPADDPANDGFRERNDPIFAAVDATPGLIARSGYVTDPGPLSWGEQVHPRFFTDEHGDGWSPATLSLWRDLEAAFAFTYFGRHAEAMARGREWFREPAWPPLVLWWHAEEGYPQWAEGVRRHQLLHDHGPGPDAFTFARAYDPAGARVRIDKTRVRASAPPG</sequence>
<comment type="caution">
    <text evidence="2">The sequence shown here is derived from an EMBL/GenBank/DDBJ whole genome shotgun (WGS) entry which is preliminary data.</text>
</comment>
<dbReference type="Proteomes" id="UP000305709">
    <property type="component" value="Unassembled WGS sequence"/>
</dbReference>
<name>A0A5C4NMI6_9RHOB</name>
<keyword evidence="3" id="KW-1185">Reference proteome</keyword>
<gene>
    <name evidence="2" type="ORF">FHG71_00305</name>
</gene>
<dbReference type="AlphaFoldDB" id="A0A5C4NMI6"/>
<proteinExistence type="predicted"/>
<feature type="domain" description="DUF3291" evidence="1">
    <location>
        <begin position="8"/>
        <end position="156"/>
    </location>
</feature>
<evidence type="ECO:0000313" key="3">
    <source>
        <dbReference type="Proteomes" id="UP000305709"/>
    </source>
</evidence>